<reference evidence="2" key="2">
    <citation type="journal article" date="2018" name="Mol. Plant Microbe Interact.">
        <title>Genome sequence resources for the wheat stripe rust pathogen (Puccinia striiformis f. sp. tritici) and the barley stripe rust pathogen (Puccinia striiformis f. sp. hordei).</title>
        <authorList>
            <person name="Xia C."/>
            <person name="Wang M."/>
            <person name="Yin C."/>
            <person name="Cornejo O.E."/>
            <person name="Hulbert S.H."/>
            <person name="Chen X."/>
        </authorList>
    </citation>
    <scope>NUCLEOTIDE SEQUENCE [LARGE SCALE GENOMIC DNA]</scope>
    <source>
        <strain evidence="2">93-210</strain>
    </source>
</reference>
<organism evidence="1 2">
    <name type="scientific">Puccinia striiformis f. sp. tritici</name>
    <dbReference type="NCBI Taxonomy" id="168172"/>
    <lineage>
        <taxon>Eukaryota</taxon>
        <taxon>Fungi</taxon>
        <taxon>Dikarya</taxon>
        <taxon>Basidiomycota</taxon>
        <taxon>Pucciniomycotina</taxon>
        <taxon>Pucciniomycetes</taxon>
        <taxon>Pucciniales</taxon>
        <taxon>Pucciniaceae</taxon>
        <taxon>Puccinia</taxon>
    </lineage>
</organism>
<dbReference type="EMBL" id="CM045868">
    <property type="protein sequence ID" value="KAI7956835.1"/>
    <property type="molecule type" value="Genomic_DNA"/>
</dbReference>
<accession>A0ACC0EMZ5</accession>
<proteinExistence type="predicted"/>
<reference evidence="1 2" key="3">
    <citation type="journal article" date="2022" name="Microbiol. Spectr.">
        <title>Folding features and dynamics of 3D genome architecture in plant fungal pathogens.</title>
        <authorList>
            <person name="Xia C."/>
        </authorList>
    </citation>
    <scope>NUCLEOTIDE SEQUENCE [LARGE SCALE GENOMIC DNA]</scope>
    <source>
        <strain evidence="1 2">93-210</strain>
    </source>
</reference>
<name>A0ACC0EMZ5_9BASI</name>
<gene>
    <name evidence="1" type="ORF">MJO28_003930</name>
</gene>
<dbReference type="Proteomes" id="UP001060170">
    <property type="component" value="Chromosome 4"/>
</dbReference>
<reference evidence="2" key="1">
    <citation type="journal article" date="2018" name="BMC Genomics">
        <title>Genomic insights into host adaptation between the wheat stripe rust pathogen (Puccinia striiformis f. sp. tritici) and the barley stripe rust pathogen (Puccinia striiformis f. sp. hordei).</title>
        <authorList>
            <person name="Xia C."/>
            <person name="Wang M."/>
            <person name="Yin C."/>
            <person name="Cornejo O.E."/>
            <person name="Hulbert S.H."/>
            <person name="Chen X."/>
        </authorList>
    </citation>
    <scope>NUCLEOTIDE SEQUENCE [LARGE SCALE GENOMIC DNA]</scope>
    <source>
        <strain evidence="2">93-210</strain>
    </source>
</reference>
<evidence type="ECO:0000313" key="2">
    <source>
        <dbReference type="Proteomes" id="UP001060170"/>
    </source>
</evidence>
<protein>
    <submittedName>
        <fullName evidence="1">Uncharacterized protein</fullName>
    </submittedName>
</protein>
<comment type="caution">
    <text evidence="1">The sequence shown here is derived from an EMBL/GenBank/DDBJ whole genome shotgun (WGS) entry which is preliminary data.</text>
</comment>
<keyword evidence="2" id="KW-1185">Reference proteome</keyword>
<evidence type="ECO:0000313" key="1">
    <source>
        <dbReference type="EMBL" id="KAI7956835.1"/>
    </source>
</evidence>
<sequence>MASSLINNNPDHVPGIPRPSLRSRTSTLLPIPTRSSTSLSSSLRSRSHSSQSAHNPIPARPKDRNSNQKPHSYSLQPSVTLASVKSPSRLPRHQPSLPFNQVHTSNDEADDDRARHSKSPSRTFKHTLRRTTISAVSINADKAPPFPTPLTSPLRSRRSATQLSATRNSLPRGLASRQPPPLRPNLIALQQARKVQSYQEYQEPLAAVVSRGTKNPSPQFDKGNASPQSLQSKITLTDDGLTLSVRNTLEYPPHQSYSSTPGSVTERPSRDFCSHDRPAHIHIPLQAIPSTVASSEYPEPQESQSRAYILERLQALIGTDEFHSLVDSDALYRLVSQSGLYETQTEIQERAFQEFGAPQSTPIIGGQNRPALSPISPGFDYSQTRQTPAVPHATLEAATHLIPPSAELMPFESLATSPLEANFGPIPKQSNNLGNILLGKLGWKSKASNNQTSKHGTSKSVNKSLRPSSFTLTPSPKAKLSAQHSTSAKSSNPEQHRFSQIIGARLETMNCSTRVVLMGEQFHVLPVLPFNVIEELYRRGMRVPGIMRISGDLDRIDELVKKFESCPQTGVDVTSEDIHTLCGLLKHFLRTLPEPLFHPLLTHMFWKLCVEPSRTRQTEPAEDEHMLRIARYLLQLLPSRALSVLTYVIQFLAQIPSFVENRIQHDSLAVMLGPAIFVPREIGLPGLGLHPRGGHRQNPTTSAPASPLYTTSFIEEVDKNAVSQRAVDSTLWLMNHSKLLFVAAHDIDRRDTEVAVQLKSQDTSQESVQSSPPGDQRAIPQRFSTQHPATVAPDQLSRSPRTSILTYTSGPTVSQRSIIYESSPDLSPSSSLRSYPLLTSGMNQLPGSSQARGPATDPEDSTLNPPSPSLGDNFPTRLNDQLDTTSNQALNGMAGGKEELNRSTGAVITYPKQTTDEIEKRDRRNSAKVIGLLTNYIEGREEKITQQESLIESLVVEIGRLQTVEEGEAALREEILKQAHIDRPVRKNTNDLERSLDTQKDFNSHPILAVETSAGAPDKHTQYKDYHEQMFNYPSPGADRQTFALSEGSSPATANAKSQTAQSEVDSLSSEATSLDSPVDQTPDYRLSKNQVMGVGEEHAEEDAVEELHLGTPAWKKSTQVSPKRIKRTNKSIGTPLSLRDLSDRDPSSATRNEDDLIDLDENDSDQSNSASLRSEILRLKSLNSNLIRKLKSIESILGDISFP</sequence>